<dbReference type="AlphaFoldDB" id="A0A174TQE7"/>
<feature type="region of interest" description="Disordered" evidence="1">
    <location>
        <begin position="26"/>
        <end position="51"/>
    </location>
</feature>
<feature type="compositionally biased region" description="Basic residues" evidence="1">
    <location>
        <begin position="41"/>
        <end position="51"/>
    </location>
</feature>
<organism evidence="2 3">
    <name type="scientific">Flavonifractor plautii</name>
    <name type="common">Fusobacterium plautii</name>
    <dbReference type="NCBI Taxonomy" id="292800"/>
    <lineage>
        <taxon>Bacteria</taxon>
        <taxon>Bacillati</taxon>
        <taxon>Bacillota</taxon>
        <taxon>Clostridia</taxon>
        <taxon>Eubacteriales</taxon>
        <taxon>Oscillospiraceae</taxon>
        <taxon>Flavonifractor</taxon>
    </lineage>
</organism>
<evidence type="ECO:0000313" key="2">
    <source>
        <dbReference type="EMBL" id="CUQ09099.1"/>
    </source>
</evidence>
<sequence length="51" mass="5678">MAASGARESIWAAAALRKMIRPSRSMARIPSSRASRMSSRWWKRRAKASGS</sequence>
<gene>
    <name evidence="2" type="ORF">ERS852411_03961</name>
</gene>
<proteinExistence type="predicted"/>
<evidence type="ECO:0000313" key="3">
    <source>
        <dbReference type="Proteomes" id="UP000095746"/>
    </source>
</evidence>
<dbReference type="Proteomes" id="UP000095746">
    <property type="component" value="Unassembled WGS sequence"/>
</dbReference>
<evidence type="ECO:0000256" key="1">
    <source>
        <dbReference type="SAM" id="MobiDB-lite"/>
    </source>
</evidence>
<name>A0A174TQE7_FLAPL</name>
<reference evidence="2 3" key="1">
    <citation type="submission" date="2015-09" db="EMBL/GenBank/DDBJ databases">
        <authorList>
            <consortium name="Pathogen Informatics"/>
        </authorList>
    </citation>
    <scope>NUCLEOTIDE SEQUENCE [LARGE SCALE GENOMIC DNA]</scope>
    <source>
        <strain evidence="2 3">2789STDY5608854</strain>
    </source>
</reference>
<feature type="compositionally biased region" description="Low complexity" evidence="1">
    <location>
        <begin position="26"/>
        <end position="40"/>
    </location>
</feature>
<protein>
    <submittedName>
        <fullName evidence="2">Uncharacterized protein</fullName>
    </submittedName>
</protein>
<dbReference type="EMBL" id="CYZT01000670">
    <property type="protein sequence ID" value="CUQ09099.1"/>
    <property type="molecule type" value="Genomic_DNA"/>
</dbReference>
<accession>A0A174TQE7</accession>